<dbReference type="RefSeq" id="WP_170139555.1">
    <property type="nucleotide sequence ID" value="NZ_QKZS01000002.1"/>
</dbReference>
<proteinExistence type="predicted"/>
<dbReference type="AlphaFoldDB" id="A0A2W7RRK2"/>
<name>A0A2W7RRK2_9RHOB</name>
<keyword evidence="1" id="KW-1188">Viral release from host cell</keyword>
<gene>
    <name evidence="3" type="ORF">LX76_00699</name>
</gene>
<dbReference type="Pfam" id="PF03237">
    <property type="entry name" value="Terminase_6N"/>
    <property type="match status" value="1"/>
</dbReference>
<dbReference type="Pfam" id="PF17289">
    <property type="entry name" value="Terminase_6C"/>
    <property type="match status" value="1"/>
</dbReference>
<reference evidence="3 4" key="1">
    <citation type="submission" date="2018-06" db="EMBL/GenBank/DDBJ databases">
        <title>Genomic Encyclopedia of Archaeal and Bacterial Type Strains, Phase II (KMG-II): from individual species to whole genera.</title>
        <authorList>
            <person name="Goeker M."/>
        </authorList>
    </citation>
    <scope>NUCLEOTIDE SEQUENCE [LARGE SCALE GENOMIC DNA]</scope>
    <source>
        <strain evidence="3 4">DSM 18774</strain>
    </source>
</reference>
<protein>
    <submittedName>
        <fullName evidence="3">Phage terminase large subunit-like protein</fullName>
    </submittedName>
</protein>
<evidence type="ECO:0000256" key="1">
    <source>
        <dbReference type="ARBA" id="ARBA00022612"/>
    </source>
</evidence>
<dbReference type="Gene3D" id="3.30.420.240">
    <property type="match status" value="1"/>
</dbReference>
<dbReference type="InterPro" id="IPR027417">
    <property type="entry name" value="P-loop_NTPase"/>
</dbReference>
<dbReference type="Gene3D" id="3.40.50.300">
    <property type="entry name" value="P-loop containing nucleotide triphosphate hydrolases"/>
    <property type="match status" value="1"/>
</dbReference>
<dbReference type="EMBL" id="QKZS01000002">
    <property type="protein sequence ID" value="PZX57159.1"/>
    <property type="molecule type" value="Genomic_DNA"/>
</dbReference>
<sequence length="447" mass="48657">MRSGAAWLASATPERVSEFLEGLSGNALLALPWMFEFWALPHQLPPEGAWKSWVIMGGRGAGKTRAGAEWVRAEVEGSAPLDPGRSRRVALVGETADQVREVMVFGESGILACSPPDRRPEWEAGRRRLVWPNGATAQVFSAHEPESLRGPQFDAAWADELAKWKKAEEAWDMLQFALRLGTHPRQVVTTTPRNVGVLKAILKNPSTVVTHAPTEANRAYLAASFLEEVRARYEGTRLGRQELDGVLLEEAEGALWTAARLEALRLDVAPRLSRVVVAVDPPVTGHGGSDECGIVVVGAVTEGPPQDWRAVVLEDASVAAASPDAWARAALAAVRRHGAERLVAEVNQGGDLVESVIRQIDPLVPYRGVHATRGKVARAEPVAALYEQGRVRHLRGLAGLEAQMCRMTLQGYEGKGSPDRVDALVWALTDLMIEPCRAWVNPRLRTL</sequence>
<evidence type="ECO:0000313" key="3">
    <source>
        <dbReference type="EMBL" id="PZX57159.1"/>
    </source>
</evidence>
<dbReference type="InterPro" id="IPR035421">
    <property type="entry name" value="Terminase_6C"/>
</dbReference>
<comment type="caution">
    <text evidence="3">The sequence shown here is derived from an EMBL/GenBank/DDBJ whole genome shotgun (WGS) entry which is preliminary data.</text>
</comment>
<organism evidence="3 4">
    <name type="scientific">Cereibacter changlensis</name>
    <dbReference type="NCBI Taxonomy" id="402884"/>
    <lineage>
        <taxon>Bacteria</taxon>
        <taxon>Pseudomonadati</taxon>
        <taxon>Pseudomonadota</taxon>
        <taxon>Alphaproteobacteria</taxon>
        <taxon>Rhodobacterales</taxon>
        <taxon>Paracoccaceae</taxon>
        <taxon>Cereibacter</taxon>
    </lineage>
</organism>
<dbReference type="Proteomes" id="UP000249538">
    <property type="component" value="Unassembled WGS sequence"/>
</dbReference>
<evidence type="ECO:0000313" key="4">
    <source>
        <dbReference type="Proteomes" id="UP000249538"/>
    </source>
</evidence>
<evidence type="ECO:0000259" key="2">
    <source>
        <dbReference type="Pfam" id="PF17289"/>
    </source>
</evidence>
<accession>A0A2W7RRK2</accession>
<feature type="domain" description="Terminase large subunit gp17-like C-terminal" evidence="2">
    <location>
        <begin position="278"/>
        <end position="429"/>
    </location>
</feature>